<evidence type="ECO:0000256" key="3">
    <source>
        <dbReference type="ARBA" id="ARBA00020987"/>
    </source>
</evidence>
<keyword evidence="6 11" id="KW-0949">S-adenosyl-L-methionine</keyword>
<evidence type="ECO:0000313" key="14">
    <source>
        <dbReference type="Proteomes" id="UP000784294"/>
    </source>
</evidence>
<accession>A0A448WS94</accession>
<feature type="domain" description="DOT1" evidence="12">
    <location>
        <begin position="16"/>
        <end position="296"/>
    </location>
</feature>
<dbReference type="GO" id="GO:0000077">
    <property type="term" value="P:DNA damage checkpoint signaling"/>
    <property type="evidence" value="ECO:0007669"/>
    <property type="project" value="TreeGrafter"/>
</dbReference>
<comment type="similarity">
    <text evidence="11">Belongs to the class I-like SAM-binding methyltransferase superfamily. DOT1 family.</text>
</comment>
<dbReference type="PANTHER" id="PTHR21451:SF0">
    <property type="entry name" value="HISTONE-LYSINE N-METHYLTRANSFERASE, H3 LYSINE-79 SPECIFIC"/>
    <property type="match status" value="1"/>
</dbReference>
<sequence length="302" mass="35160">MSNHQVIHICSPALDIEETFSWSDCKPGEFKEENFEVFEAIKWMVQDIQELCHDADLNSFIENFDRTYGCTLDLSNLFNKRWQSQGLTPAYLTRRASHGFLKFIIQQCYNRAVSDPDKLNQYPPFSPQVYGETSFELVSQMIEHELVRLYCKLLLRAYLNIALELRKRNILRIAQLYWIANSALEKGDFLTEDYREKIVSSGVIFANNFAFGPEVDHQLKLRFANLREGAKIISSKAFCPLNFRITDRNLGDIGSIMHVSCLNPIQDAVSWTDKPFVYYVHTIDRSLVGTFLFFLSLYFILW</sequence>
<evidence type="ECO:0000256" key="4">
    <source>
        <dbReference type="ARBA" id="ARBA00022603"/>
    </source>
</evidence>
<evidence type="ECO:0000256" key="8">
    <source>
        <dbReference type="ARBA" id="ARBA00023242"/>
    </source>
</evidence>
<dbReference type="GO" id="GO:0006281">
    <property type="term" value="P:DNA repair"/>
    <property type="evidence" value="ECO:0007669"/>
    <property type="project" value="TreeGrafter"/>
</dbReference>
<dbReference type="PROSITE" id="PS51569">
    <property type="entry name" value="DOT1"/>
    <property type="match status" value="1"/>
</dbReference>
<evidence type="ECO:0000256" key="5">
    <source>
        <dbReference type="ARBA" id="ARBA00022679"/>
    </source>
</evidence>
<dbReference type="SUPFAM" id="SSF53335">
    <property type="entry name" value="S-adenosyl-L-methionine-dependent methyltransferases"/>
    <property type="match status" value="1"/>
</dbReference>
<evidence type="ECO:0000259" key="12">
    <source>
        <dbReference type="PROSITE" id="PS51569"/>
    </source>
</evidence>
<dbReference type="EC" id="2.1.1.360" evidence="2 11"/>
<keyword evidence="5 11" id="KW-0808">Transferase</keyword>
<evidence type="ECO:0000313" key="13">
    <source>
        <dbReference type="EMBL" id="VEL18946.1"/>
    </source>
</evidence>
<dbReference type="GO" id="GO:0140956">
    <property type="term" value="F:histone H3K79 trimethyltransferase activity"/>
    <property type="evidence" value="ECO:0007669"/>
    <property type="project" value="UniProtKB-EC"/>
</dbReference>
<evidence type="ECO:0000256" key="10">
    <source>
        <dbReference type="ARBA" id="ARBA00047770"/>
    </source>
</evidence>
<dbReference type="Proteomes" id="UP000784294">
    <property type="component" value="Unassembled WGS sequence"/>
</dbReference>
<keyword evidence="7 11" id="KW-0156">Chromatin regulator</keyword>
<dbReference type="Pfam" id="PF08123">
    <property type="entry name" value="DOT1"/>
    <property type="match status" value="2"/>
</dbReference>
<comment type="miscellaneous">
    <text evidence="11">In contrast to other lysine histone methyltransferases, it does not contain a SET domain, suggesting the existence of another mechanism for methylation of lysine residues of histones.</text>
</comment>
<evidence type="ECO:0000256" key="9">
    <source>
        <dbReference type="ARBA" id="ARBA00029821"/>
    </source>
</evidence>
<comment type="subcellular location">
    <subcellularLocation>
        <location evidence="1 11">Nucleus</location>
    </subcellularLocation>
</comment>
<comment type="function">
    <text evidence="11">Histone methyltransferase that specifically trimethylates histone H3 to form H3K79me3. This methylation is required for telomere silencing and for the pachytene checkpoint during the meiotic cell cycle by allowing the recruitment of RAD9 to double strand breaks. Nucleosomes are preferred as substrate compared to free histone.</text>
</comment>
<dbReference type="InterPro" id="IPR025789">
    <property type="entry name" value="DOT1_dom"/>
</dbReference>
<evidence type="ECO:0000256" key="11">
    <source>
        <dbReference type="RuleBase" id="RU271113"/>
    </source>
</evidence>
<evidence type="ECO:0000256" key="7">
    <source>
        <dbReference type="ARBA" id="ARBA00022853"/>
    </source>
</evidence>
<dbReference type="AlphaFoldDB" id="A0A448WS94"/>
<protein>
    <recommendedName>
        <fullName evidence="3 11">Histone-lysine N-methyltransferase, H3 lysine-79 specific</fullName>
        <ecNumber evidence="2 11">2.1.1.360</ecNumber>
    </recommendedName>
    <alternativeName>
        <fullName evidence="9 11">Histone H3-K79 methyltransferase</fullName>
    </alternativeName>
</protein>
<dbReference type="Gene3D" id="3.40.50.150">
    <property type="entry name" value="Vaccinia Virus protein VP39"/>
    <property type="match status" value="1"/>
</dbReference>
<comment type="caution">
    <text evidence="13">The sequence shown here is derived from an EMBL/GenBank/DDBJ whole genome shotgun (WGS) entry which is preliminary data.</text>
</comment>
<dbReference type="EMBL" id="CAAALY010039439">
    <property type="protein sequence ID" value="VEL18946.1"/>
    <property type="molecule type" value="Genomic_DNA"/>
</dbReference>
<dbReference type="GO" id="GO:0005634">
    <property type="term" value="C:nucleus"/>
    <property type="evidence" value="ECO:0007669"/>
    <property type="project" value="UniProtKB-SubCell"/>
</dbReference>
<dbReference type="FunFam" id="3.40.50.150:FF:000033">
    <property type="entry name" value="Histone-lysine N-methyltransferase, H3 lysine-79 specific"/>
    <property type="match status" value="1"/>
</dbReference>
<evidence type="ECO:0000256" key="6">
    <source>
        <dbReference type="ARBA" id="ARBA00022691"/>
    </source>
</evidence>
<evidence type="ECO:0000256" key="2">
    <source>
        <dbReference type="ARBA" id="ARBA00012190"/>
    </source>
</evidence>
<dbReference type="InterPro" id="IPR030445">
    <property type="entry name" value="H3-K79_meTrfase"/>
</dbReference>
<organism evidence="13 14">
    <name type="scientific">Protopolystoma xenopodis</name>
    <dbReference type="NCBI Taxonomy" id="117903"/>
    <lineage>
        <taxon>Eukaryota</taxon>
        <taxon>Metazoa</taxon>
        <taxon>Spiralia</taxon>
        <taxon>Lophotrochozoa</taxon>
        <taxon>Platyhelminthes</taxon>
        <taxon>Monogenea</taxon>
        <taxon>Polyopisthocotylea</taxon>
        <taxon>Polystomatidea</taxon>
        <taxon>Polystomatidae</taxon>
        <taxon>Protopolystoma</taxon>
    </lineage>
</organism>
<name>A0A448WS94_9PLAT</name>
<proteinExistence type="inferred from homology"/>
<keyword evidence="8 11" id="KW-0539">Nucleus</keyword>
<comment type="catalytic activity">
    <reaction evidence="10 11">
        <text>L-lysyl(79)-[histone H3] + 3 S-adenosyl-L-methionine = N(6),N(6),N(6)-trimethyl-L-lysyl(79)-[histone H3] + 3 S-adenosyl-L-homocysteine + 3 H(+)</text>
        <dbReference type="Rhea" id="RHEA:60328"/>
        <dbReference type="Rhea" id="RHEA-COMP:15549"/>
        <dbReference type="Rhea" id="RHEA-COMP:15552"/>
        <dbReference type="ChEBI" id="CHEBI:15378"/>
        <dbReference type="ChEBI" id="CHEBI:29969"/>
        <dbReference type="ChEBI" id="CHEBI:57856"/>
        <dbReference type="ChEBI" id="CHEBI:59789"/>
        <dbReference type="ChEBI" id="CHEBI:61961"/>
        <dbReference type="EC" id="2.1.1.360"/>
    </reaction>
</comment>
<gene>
    <name evidence="13" type="ORF">PXEA_LOCUS12386</name>
</gene>
<dbReference type="OrthoDB" id="443402at2759"/>
<evidence type="ECO:0000256" key="1">
    <source>
        <dbReference type="ARBA" id="ARBA00004123"/>
    </source>
</evidence>
<dbReference type="InterPro" id="IPR029063">
    <property type="entry name" value="SAM-dependent_MTases_sf"/>
</dbReference>
<reference evidence="13" key="1">
    <citation type="submission" date="2018-11" db="EMBL/GenBank/DDBJ databases">
        <authorList>
            <consortium name="Pathogen Informatics"/>
        </authorList>
    </citation>
    <scope>NUCLEOTIDE SEQUENCE</scope>
</reference>
<dbReference type="Gene3D" id="1.10.260.60">
    <property type="match status" value="1"/>
</dbReference>
<dbReference type="PANTHER" id="PTHR21451">
    <property type="entry name" value="HISTONE H3 METHYLTRANSFERASE"/>
    <property type="match status" value="1"/>
</dbReference>
<keyword evidence="4 11" id="KW-0489">Methyltransferase</keyword>
<keyword evidence="14" id="KW-1185">Reference proteome</keyword>
<dbReference type="GO" id="GO:0032259">
    <property type="term" value="P:methylation"/>
    <property type="evidence" value="ECO:0007669"/>
    <property type="project" value="UniProtKB-KW"/>
</dbReference>